<evidence type="ECO:0000313" key="2">
    <source>
        <dbReference type="Proteomes" id="UP001497644"/>
    </source>
</evidence>
<proteinExistence type="predicted"/>
<protein>
    <submittedName>
        <fullName evidence="1">Uncharacterized protein</fullName>
    </submittedName>
</protein>
<sequence length="209" mass="23256">MTARQSRFKIATCESFCEHLRSTSINDEKVLTFSLGRPHDLPWARRVIPARGRLAVISGPLLLTTRKNTRVYPYAVMRAILLSSGNARCEYALRARLSSSLMTRGGGGVPEGGRNQLISKQFLERVRLRGQTIPISFVLDAANLPSFADLAFRGHSSVFEPANIIAFIGKTTSSDDLIFFQENIILRAIIRSTDKRYGISLIHCTDTVD</sequence>
<evidence type="ECO:0000313" key="1">
    <source>
        <dbReference type="EMBL" id="CAL1676808.1"/>
    </source>
</evidence>
<accession>A0AAV2NA98</accession>
<dbReference type="EMBL" id="OZ034835">
    <property type="protein sequence ID" value="CAL1676808.1"/>
    <property type="molecule type" value="Genomic_DNA"/>
</dbReference>
<name>A0AAV2NA98_9HYME</name>
<reference evidence="1" key="1">
    <citation type="submission" date="2024-04" db="EMBL/GenBank/DDBJ databases">
        <authorList>
            <consortium name="Molecular Ecology Group"/>
        </authorList>
    </citation>
    <scope>NUCLEOTIDE SEQUENCE</scope>
</reference>
<organism evidence="1 2">
    <name type="scientific">Lasius platythorax</name>
    <dbReference type="NCBI Taxonomy" id="488582"/>
    <lineage>
        <taxon>Eukaryota</taxon>
        <taxon>Metazoa</taxon>
        <taxon>Ecdysozoa</taxon>
        <taxon>Arthropoda</taxon>
        <taxon>Hexapoda</taxon>
        <taxon>Insecta</taxon>
        <taxon>Pterygota</taxon>
        <taxon>Neoptera</taxon>
        <taxon>Endopterygota</taxon>
        <taxon>Hymenoptera</taxon>
        <taxon>Apocrita</taxon>
        <taxon>Aculeata</taxon>
        <taxon>Formicoidea</taxon>
        <taxon>Formicidae</taxon>
        <taxon>Formicinae</taxon>
        <taxon>Lasius</taxon>
        <taxon>Lasius</taxon>
    </lineage>
</organism>
<dbReference type="AlphaFoldDB" id="A0AAV2NA98"/>
<keyword evidence="2" id="KW-1185">Reference proteome</keyword>
<gene>
    <name evidence="1" type="ORF">LPLAT_LOCUS2919</name>
</gene>
<dbReference type="Proteomes" id="UP001497644">
    <property type="component" value="Chromosome 12"/>
</dbReference>